<accession>A0A2T3KV98</accession>
<gene>
    <name evidence="2" type="ORF">C0W93_10895</name>
</gene>
<dbReference type="SUPFAM" id="SSF56112">
    <property type="entry name" value="Protein kinase-like (PK-like)"/>
    <property type="match status" value="1"/>
</dbReference>
<dbReference type="Proteomes" id="UP000240530">
    <property type="component" value="Unassembled WGS sequence"/>
</dbReference>
<dbReference type="GO" id="GO:0016740">
    <property type="term" value="F:transferase activity"/>
    <property type="evidence" value="ECO:0007669"/>
    <property type="project" value="UniProtKB-KW"/>
</dbReference>
<dbReference type="Gene3D" id="3.90.1200.10">
    <property type="match status" value="1"/>
</dbReference>
<feature type="domain" description="Aminoglycoside phosphotransferase" evidence="1">
    <location>
        <begin position="114"/>
        <end position="162"/>
    </location>
</feature>
<proteinExistence type="predicted"/>
<evidence type="ECO:0000259" key="1">
    <source>
        <dbReference type="Pfam" id="PF01636"/>
    </source>
</evidence>
<name>A0A2T3KV98_PHOLD</name>
<sequence length="257" mass="28597">MEILSGGRENAIFKRNDTVVRPLNSYSSSIHLLLQHFEKQGIEGVPRFVAIDGGNEVVTFVERQTVNYPLSGAAASDAAVKSAGKLLRCLHDASVGFIADASYKDQQWMLPVREPVEVMCHGDYAPYNVALVGNEVVGIFDFDTAHPAPRLWDLAYAIYCWAPFKTHVYDKLGELPDQINRAKLFCDAYGMTNSQRQQLVATMIERLQALVDFMKQQAAEGNTQFIANLADGHHLSYLADIDYLQQNGKQIIAGLMK</sequence>
<protein>
    <submittedName>
        <fullName evidence="2">Phosphotransferase</fullName>
    </submittedName>
</protein>
<dbReference type="InterPro" id="IPR011009">
    <property type="entry name" value="Kinase-like_dom_sf"/>
</dbReference>
<evidence type="ECO:0000313" key="3">
    <source>
        <dbReference type="Proteomes" id="UP000240530"/>
    </source>
</evidence>
<keyword evidence="2" id="KW-0808">Transferase</keyword>
<dbReference type="Pfam" id="PF01636">
    <property type="entry name" value="APH"/>
    <property type="match status" value="1"/>
</dbReference>
<organism evidence="2 3">
    <name type="scientific">Photobacterium leiognathi subsp. mandapamensis</name>
    <name type="common">Photobacterium mandapamensis</name>
    <dbReference type="NCBI Taxonomy" id="48408"/>
    <lineage>
        <taxon>Bacteria</taxon>
        <taxon>Pseudomonadati</taxon>
        <taxon>Pseudomonadota</taxon>
        <taxon>Gammaproteobacteria</taxon>
        <taxon>Vibrionales</taxon>
        <taxon>Vibrionaceae</taxon>
        <taxon>Photobacterium</taxon>
    </lineage>
</organism>
<dbReference type="RefSeq" id="WP_107185059.1">
    <property type="nucleotide sequence ID" value="NZ_JAWQGC010000002.1"/>
</dbReference>
<dbReference type="AlphaFoldDB" id="A0A2T3KV98"/>
<dbReference type="InterPro" id="IPR002575">
    <property type="entry name" value="Aminoglycoside_PTrfase"/>
</dbReference>
<evidence type="ECO:0000313" key="2">
    <source>
        <dbReference type="EMBL" id="PSV10808.1"/>
    </source>
</evidence>
<dbReference type="EMBL" id="PYNS01000010">
    <property type="protein sequence ID" value="PSV10808.1"/>
    <property type="molecule type" value="Genomic_DNA"/>
</dbReference>
<reference evidence="2 3" key="1">
    <citation type="submission" date="2018-03" db="EMBL/GenBank/DDBJ databases">
        <title>Whole genome sequencing of Histamine producing bacteria.</title>
        <authorList>
            <person name="Butler K."/>
        </authorList>
    </citation>
    <scope>NUCLEOTIDE SEQUENCE [LARGE SCALE GENOMIC DNA]</scope>
    <source>
        <strain evidence="2 3">Res.4.1</strain>
    </source>
</reference>
<comment type="caution">
    <text evidence="2">The sequence shown here is derived from an EMBL/GenBank/DDBJ whole genome shotgun (WGS) entry which is preliminary data.</text>
</comment>